<sequence length="544" mass="60662">MAAHQLTIERAKFSACLLKPDIPIVNRDQIAVCLERIDKAVSRCSPSNIQSCIAWLLSNIVSSSPRVVGLGKYLVALANAEDTSRNGDGYDRKTKTSSATCRKRLHILYLLNDLLHHTKYHTSNSSSFPNFVEPIQPFIIDLVQLASREDRPKIRTRVDSLLQVWEEDAYFSKGYVDKLRESAVPGTTGAAGEAFVDRVTSTSQIRYEKDQPYLMPASHGDSSTPYYDLPAGNLMPHIMPNRSIPIRMDDVRALQFAAGPADDNLVVALKHFMSAVKKLDNPVMDVHNDEGNTEDVDELGQPLLRDETGEFITGHTYYGWSRAFCEKMRGRSARKVARSGRERSYSSSRSRSRNGRKRRRYSHSTSSTSASYSRSRSRNRSNYNNFGNGRQENSSSERGHHDNRPSSQPRIYCSTFQPAMSQSDTQPPEKIGPFHEKSAQGFQHPAYPLPEGISLPPSLSAPHKRFSQHVFPPPPLGLGNLPIPPPVNYSGPWPPPPPPPPSNMVFKTSSSNEPYYPSQGFSGPPSYQGEPSHGSGSEHTQWPR</sequence>
<dbReference type="Proteomes" id="UP000606974">
    <property type="component" value="Unassembled WGS sequence"/>
</dbReference>
<feature type="compositionally biased region" description="Polar residues" evidence="1">
    <location>
        <begin position="405"/>
        <end position="426"/>
    </location>
</feature>
<feature type="compositionally biased region" description="Basic residues" evidence="1">
    <location>
        <begin position="350"/>
        <end position="362"/>
    </location>
</feature>
<comment type="caution">
    <text evidence="3">The sequence shown here is derived from an EMBL/GenBank/DDBJ whole genome shotgun (WGS) entry which is preliminary data.</text>
</comment>
<dbReference type="OrthoDB" id="21470at2759"/>
<dbReference type="GO" id="GO:0048471">
    <property type="term" value="C:perinuclear region of cytoplasm"/>
    <property type="evidence" value="ECO:0007669"/>
    <property type="project" value="TreeGrafter"/>
</dbReference>
<dbReference type="Gene3D" id="1.25.40.90">
    <property type="match status" value="1"/>
</dbReference>
<feature type="compositionally biased region" description="Basic and acidic residues" evidence="1">
    <location>
        <begin position="395"/>
        <end position="404"/>
    </location>
</feature>
<proteinExistence type="predicted"/>
<dbReference type="EMBL" id="JAACFV010000114">
    <property type="protein sequence ID" value="KAF7505242.1"/>
    <property type="molecule type" value="Genomic_DNA"/>
</dbReference>
<evidence type="ECO:0000313" key="3">
    <source>
        <dbReference type="EMBL" id="KAF7505242.1"/>
    </source>
</evidence>
<dbReference type="GO" id="GO:0006874">
    <property type="term" value="P:intracellular calcium ion homeostasis"/>
    <property type="evidence" value="ECO:0007669"/>
    <property type="project" value="TreeGrafter"/>
</dbReference>
<dbReference type="PROSITE" id="PS51391">
    <property type="entry name" value="CID"/>
    <property type="match status" value="1"/>
</dbReference>
<dbReference type="PANTHER" id="PTHR12323:SF0">
    <property type="entry name" value="CALCIUM HOMEOSTASIS ENDOPLASMIC RETICULUM PROTEIN"/>
    <property type="match status" value="1"/>
</dbReference>
<evidence type="ECO:0000313" key="4">
    <source>
        <dbReference type="Proteomes" id="UP000606974"/>
    </source>
</evidence>
<dbReference type="InterPro" id="IPR008942">
    <property type="entry name" value="ENTH_VHS"/>
</dbReference>
<reference evidence="3" key="1">
    <citation type="submission" date="2020-02" db="EMBL/GenBank/DDBJ databases">
        <authorList>
            <person name="Palmer J.M."/>
        </authorList>
    </citation>
    <scope>NUCLEOTIDE SEQUENCE</scope>
    <source>
        <strain evidence="3">EPUS1.4</strain>
        <tissue evidence="3">Thallus</tissue>
    </source>
</reference>
<evidence type="ECO:0000259" key="2">
    <source>
        <dbReference type="PROSITE" id="PS51391"/>
    </source>
</evidence>
<feature type="compositionally biased region" description="Low complexity" evidence="1">
    <location>
        <begin position="363"/>
        <end position="385"/>
    </location>
</feature>
<feature type="region of interest" description="Disordered" evidence="1">
    <location>
        <begin position="331"/>
        <end position="544"/>
    </location>
</feature>
<feature type="compositionally biased region" description="Pro residues" evidence="1">
    <location>
        <begin position="471"/>
        <end position="502"/>
    </location>
</feature>
<dbReference type="PANTHER" id="PTHR12323">
    <property type="entry name" value="SR-RELATED CTD ASSOCIATED FACTOR 6"/>
    <property type="match status" value="1"/>
</dbReference>
<organism evidence="3 4">
    <name type="scientific">Endocarpon pusillum</name>
    <dbReference type="NCBI Taxonomy" id="364733"/>
    <lineage>
        <taxon>Eukaryota</taxon>
        <taxon>Fungi</taxon>
        <taxon>Dikarya</taxon>
        <taxon>Ascomycota</taxon>
        <taxon>Pezizomycotina</taxon>
        <taxon>Eurotiomycetes</taxon>
        <taxon>Chaetothyriomycetidae</taxon>
        <taxon>Verrucariales</taxon>
        <taxon>Verrucariaceae</taxon>
        <taxon>Endocarpon</taxon>
    </lineage>
</organism>
<gene>
    <name evidence="3" type="ORF">GJ744_001105</name>
</gene>
<dbReference type="InterPro" id="IPR006569">
    <property type="entry name" value="CID_dom"/>
</dbReference>
<feature type="domain" description="CID" evidence="2">
    <location>
        <begin position="26"/>
        <end position="187"/>
    </location>
</feature>
<dbReference type="Pfam" id="PF04818">
    <property type="entry name" value="CID"/>
    <property type="match status" value="1"/>
</dbReference>
<keyword evidence="4" id="KW-1185">Reference proteome</keyword>
<feature type="compositionally biased region" description="Polar residues" evidence="1">
    <location>
        <begin position="534"/>
        <end position="544"/>
    </location>
</feature>
<name>A0A8H7E0U4_9EURO</name>
<dbReference type="AlphaFoldDB" id="A0A8H7E0U4"/>
<evidence type="ECO:0000256" key="1">
    <source>
        <dbReference type="SAM" id="MobiDB-lite"/>
    </source>
</evidence>
<protein>
    <recommendedName>
        <fullName evidence="2">CID domain-containing protein</fullName>
    </recommendedName>
</protein>
<accession>A0A8H7E0U4</accession>